<evidence type="ECO:0000256" key="10">
    <source>
        <dbReference type="ARBA" id="ARBA00022917"/>
    </source>
</evidence>
<dbReference type="SUPFAM" id="SSF81271">
    <property type="entry name" value="TGS-like"/>
    <property type="match status" value="1"/>
</dbReference>
<comment type="cofactor">
    <cofactor evidence="13">
        <name>Zn(2+)</name>
        <dbReference type="ChEBI" id="CHEBI:29105"/>
    </cofactor>
    <text evidence="13">Binds 1 zinc ion per subunit.</text>
</comment>
<organism evidence="16 17">
    <name type="scientific">Neolewinella maritima</name>
    <dbReference type="NCBI Taxonomy" id="1383882"/>
    <lineage>
        <taxon>Bacteria</taxon>
        <taxon>Pseudomonadati</taxon>
        <taxon>Bacteroidota</taxon>
        <taxon>Saprospiria</taxon>
        <taxon>Saprospirales</taxon>
        <taxon>Lewinellaceae</taxon>
        <taxon>Neolewinella</taxon>
    </lineage>
</organism>
<evidence type="ECO:0000313" key="16">
    <source>
        <dbReference type="EMBL" id="CAH1001038.1"/>
    </source>
</evidence>
<dbReference type="PROSITE" id="PS51880">
    <property type="entry name" value="TGS"/>
    <property type="match status" value="1"/>
</dbReference>
<keyword evidence="9 13" id="KW-0694">RNA-binding</keyword>
<dbReference type="PRINTS" id="PR01047">
    <property type="entry name" value="TRNASYNTHTHR"/>
</dbReference>
<dbReference type="Pfam" id="PF02824">
    <property type="entry name" value="TGS"/>
    <property type="match status" value="1"/>
</dbReference>
<dbReference type="Gene3D" id="3.30.930.10">
    <property type="entry name" value="Bira Bifunctional Protein, Domain 2"/>
    <property type="match status" value="1"/>
</dbReference>
<evidence type="ECO:0000256" key="9">
    <source>
        <dbReference type="ARBA" id="ARBA00022884"/>
    </source>
</evidence>
<evidence type="ECO:0000256" key="12">
    <source>
        <dbReference type="ARBA" id="ARBA00049515"/>
    </source>
</evidence>
<evidence type="ECO:0000259" key="15">
    <source>
        <dbReference type="PROSITE" id="PS51880"/>
    </source>
</evidence>
<keyword evidence="5 13" id="KW-0479">Metal-binding</keyword>
<feature type="binding site" evidence="13">
    <location>
        <position position="423"/>
    </location>
    <ligand>
        <name>Zn(2+)</name>
        <dbReference type="ChEBI" id="CHEBI:29105"/>
        <note>catalytic</note>
    </ligand>
</feature>
<dbReference type="InterPro" id="IPR004095">
    <property type="entry name" value="TGS"/>
</dbReference>
<name>A0ABN8F2B4_9BACT</name>
<keyword evidence="17" id="KW-1185">Reference proteome</keyword>
<dbReference type="Gene3D" id="3.30.980.10">
    <property type="entry name" value="Threonyl-trna Synthetase, Chain A, domain 2"/>
    <property type="match status" value="1"/>
</dbReference>
<keyword evidence="6 13" id="KW-0547">Nucleotide-binding</keyword>
<comment type="catalytic activity">
    <reaction evidence="12 13">
        <text>tRNA(Thr) + L-threonine + ATP = L-threonyl-tRNA(Thr) + AMP + diphosphate + H(+)</text>
        <dbReference type="Rhea" id="RHEA:24624"/>
        <dbReference type="Rhea" id="RHEA-COMP:9670"/>
        <dbReference type="Rhea" id="RHEA-COMP:9704"/>
        <dbReference type="ChEBI" id="CHEBI:15378"/>
        <dbReference type="ChEBI" id="CHEBI:30616"/>
        <dbReference type="ChEBI" id="CHEBI:33019"/>
        <dbReference type="ChEBI" id="CHEBI:57926"/>
        <dbReference type="ChEBI" id="CHEBI:78442"/>
        <dbReference type="ChEBI" id="CHEBI:78534"/>
        <dbReference type="ChEBI" id="CHEBI:456215"/>
        <dbReference type="EC" id="6.1.1.3"/>
    </reaction>
</comment>
<evidence type="ECO:0000256" key="8">
    <source>
        <dbReference type="ARBA" id="ARBA00022840"/>
    </source>
</evidence>
<dbReference type="InterPro" id="IPR045864">
    <property type="entry name" value="aa-tRNA-synth_II/BPL/LPL"/>
</dbReference>
<dbReference type="InterPro" id="IPR006195">
    <property type="entry name" value="aa-tRNA-synth_II"/>
</dbReference>
<evidence type="ECO:0000256" key="6">
    <source>
        <dbReference type="ARBA" id="ARBA00022741"/>
    </source>
</evidence>
<feature type="binding site" evidence="13">
    <location>
        <position position="372"/>
    </location>
    <ligand>
        <name>Zn(2+)</name>
        <dbReference type="ChEBI" id="CHEBI:29105"/>
        <note>catalytic</note>
    </ligand>
</feature>
<dbReference type="InterPro" id="IPR036621">
    <property type="entry name" value="Anticodon-bd_dom_sf"/>
</dbReference>
<dbReference type="InterPro" id="IPR012676">
    <property type="entry name" value="TGS-like"/>
</dbReference>
<feature type="domain" description="Aminoacyl-transfer RNA synthetases class-II family profile" evidence="14">
    <location>
        <begin position="306"/>
        <end position="576"/>
    </location>
</feature>
<dbReference type="CDD" id="cd01667">
    <property type="entry name" value="TGS_ThrRS"/>
    <property type="match status" value="1"/>
</dbReference>
<evidence type="ECO:0000256" key="2">
    <source>
        <dbReference type="ARBA" id="ARBA00022490"/>
    </source>
</evidence>
<keyword evidence="8 13" id="KW-0067">ATP-binding</keyword>
<dbReference type="InterPro" id="IPR004154">
    <property type="entry name" value="Anticodon-bd"/>
</dbReference>
<dbReference type="PROSITE" id="PS50862">
    <property type="entry name" value="AA_TRNA_LIGASE_II"/>
    <property type="match status" value="1"/>
</dbReference>
<dbReference type="Proteomes" id="UP000837803">
    <property type="component" value="Unassembled WGS sequence"/>
</dbReference>
<comment type="similarity">
    <text evidence="1 13">Belongs to the class-II aminoacyl-tRNA synthetase family.</text>
</comment>
<dbReference type="GO" id="GO:0004829">
    <property type="term" value="F:threonine-tRNA ligase activity"/>
    <property type="evidence" value="ECO:0007669"/>
    <property type="project" value="UniProtKB-EC"/>
</dbReference>
<dbReference type="SUPFAM" id="SSF52954">
    <property type="entry name" value="Class II aaRS ABD-related"/>
    <property type="match status" value="1"/>
</dbReference>
<reference evidence="16" key="1">
    <citation type="submission" date="2021-12" db="EMBL/GenBank/DDBJ databases">
        <authorList>
            <person name="Rodrigo-Torres L."/>
            <person name="Arahal R. D."/>
            <person name="Lucena T."/>
        </authorList>
    </citation>
    <scope>NUCLEOTIDE SEQUENCE</scope>
    <source>
        <strain evidence="16">CECT 8419</strain>
    </source>
</reference>
<evidence type="ECO:0000259" key="14">
    <source>
        <dbReference type="PROSITE" id="PS50862"/>
    </source>
</evidence>
<sequence length="674" mass="76459">MRRYTGKPLRSSACSAVRTFAARTCARKQVKVYSLMINITLPDGSVRQYEAGSSAMDVAQSISSGLARNVLSARVNGVIIDADRPIKTDAKVELLTWNDQGGKETFWHSTAHLMAEALEELYPGVKLGIGPAVENGFYYDIDTGERSISSEDLPRIEEKMLELARRKVSYDRREVSKAEAVAYFEEKQDPYKLELLDRLADGTITFYTQGNFTDLCRGPHIANSGAIKAIKLMKVAGAYWLGDEKRPQLTRIYGISFPKAKELKEYLHLLEEAKKRDHRKLGQELELFMFSEKVGAGLPMWLPKGTQLRQRLINYLTERQETAGYQQVATPHIGKKELYVTSGHWEKYGEDSFQPIKTPREGEEFLLKPMNCPHHCELYKFRPRSYRELPLRLAEFGTVYRYEQTGELHGLSRVRGFTQDDAHIFCMPDQVKGEFLAVVDIVREVLGMIGFDDVTAQISLRDPETPDKYIGSEANWESAEQAIIEACAEIDMKTVTAYGEAAFYGPKLDFMVRDALGRQWQLGTVQVDYNLPDRFELEYIGADNQTHRPVMIHRAPFGSLERFTSILIEHTGGKFPLWLTPEQLTILPISEKFNDYSQEVLAELAKHDIRGSVDDRNETIGRKIRDTELKRIPFMLIVGEKEAESGQVAVRVQGEGDRGAMSVGEFVEFFSAQL</sequence>
<gene>
    <name evidence="13 16" type="primary">thrS</name>
    <name evidence="16" type="ORF">LEM8419_02010</name>
</gene>
<dbReference type="NCBIfam" id="TIGR00418">
    <property type="entry name" value="thrS"/>
    <property type="match status" value="1"/>
</dbReference>
<dbReference type="Pfam" id="PF07973">
    <property type="entry name" value="tRNA_SAD"/>
    <property type="match status" value="1"/>
</dbReference>
<dbReference type="InterPro" id="IPR002320">
    <property type="entry name" value="Thr-tRNA-ligase_IIa"/>
</dbReference>
<evidence type="ECO:0000256" key="13">
    <source>
        <dbReference type="HAMAP-Rule" id="MF_00184"/>
    </source>
</evidence>
<evidence type="ECO:0000256" key="3">
    <source>
        <dbReference type="ARBA" id="ARBA00022555"/>
    </source>
</evidence>
<keyword evidence="7 13" id="KW-0862">Zinc</keyword>
<evidence type="ECO:0000256" key="4">
    <source>
        <dbReference type="ARBA" id="ARBA00022598"/>
    </source>
</evidence>
<dbReference type="InterPro" id="IPR047246">
    <property type="entry name" value="ThrRS_anticodon"/>
</dbReference>
<dbReference type="CDD" id="cd00771">
    <property type="entry name" value="ThrRS_core"/>
    <property type="match status" value="1"/>
</dbReference>
<dbReference type="Pfam" id="PF00587">
    <property type="entry name" value="tRNA-synt_2b"/>
    <property type="match status" value="1"/>
</dbReference>
<keyword evidence="10 13" id="KW-0648">Protein biosynthesis</keyword>
<accession>A0ABN8F2B4</accession>
<dbReference type="InterPro" id="IPR012675">
    <property type="entry name" value="Beta-grasp_dom_sf"/>
</dbReference>
<dbReference type="InterPro" id="IPR018163">
    <property type="entry name" value="Thr/Ala-tRNA-synth_IIc_edit"/>
</dbReference>
<evidence type="ECO:0000256" key="7">
    <source>
        <dbReference type="ARBA" id="ARBA00022833"/>
    </source>
</evidence>
<comment type="subunit">
    <text evidence="13">Homodimer.</text>
</comment>
<keyword evidence="2 13" id="KW-0963">Cytoplasm</keyword>
<dbReference type="Gene3D" id="3.30.54.20">
    <property type="match status" value="1"/>
</dbReference>
<dbReference type="EC" id="6.1.1.3" evidence="13"/>
<keyword evidence="11 13" id="KW-0030">Aminoacyl-tRNA synthetase</keyword>
<keyword evidence="4 13" id="KW-0436">Ligase</keyword>
<dbReference type="Gene3D" id="3.10.20.30">
    <property type="match status" value="1"/>
</dbReference>
<evidence type="ECO:0000256" key="1">
    <source>
        <dbReference type="ARBA" id="ARBA00008226"/>
    </source>
</evidence>
<evidence type="ECO:0000256" key="11">
    <source>
        <dbReference type="ARBA" id="ARBA00023146"/>
    </source>
</evidence>
<keyword evidence="3 13" id="KW-0820">tRNA-binding</keyword>
<protein>
    <recommendedName>
        <fullName evidence="13">Threonine--tRNA ligase</fullName>
        <ecNumber evidence="13">6.1.1.3</ecNumber>
    </recommendedName>
    <alternativeName>
        <fullName evidence="13">Threonyl-tRNA synthetase</fullName>
        <shortName evidence="13">ThrRS</shortName>
    </alternativeName>
</protein>
<dbReference type="SMART" id="SM00863">
    <property type="entry name" value="tRNA_SAD"/>
    <property type="match status" value="1"/>
</dbReference>
<comment type="subcellular location">
    <subcellularLocation>
        <location evidence="13">Cytoplasm</location>
    </subcellularLocation>
</comment>
<feature type="domain" description="TGS" evidence="15">
    <location>
        <begin position="35"/>
        <end position="96"/>
    </location>
</feature>
<dbReference type="CDD" id="cd00860">
    <property type="entry name" value="ThrRS_anticodon"/>
    <property type="match status" value="1"/>
</dbReference>
<dbReference type="InterPro" id="IPR012947">
    <property type="entry name" value="tRNA_SAD"/>
</dbReference>
<dbReference type="SUPFAM" id="SSF55186">
    <property type="entry name" value="ThrRS/AlaRS common domain"/>
    <property type="match status" value="1"/>
</dbReference>
<dbReference type="EMBL" id="CAKLPZ010000002">
    <property type="protein sequence ID" value="CAH1001038.1"/>
    <property type="molecule type" value="Genomic_DNA"/>
</dbReference>
<evidence type="ECO:0000313" key="17">
    <source>
        <dbReference type="Proteomes" id="UP000837803"/>
    </source>
</evidence>
<dbReference type="PANTHER" id="PTHR11451:SF44">
    <property type="entry name" value="THREONINE--TRNA LIGASE, CHLOROPLASTIC_MITOCHONDRIAL 2"/>
    <property type="match status" value="1"/>
</dbReference>
<proteinExistence type="inferred from homology"/>
<dbReference type="InterPro" id="IPR033728">
    <property type="entry name" value="ThrRS_core"/>
</dbReference>
<comment type="caution">
    <text evidence="16">The sequence shown here is derived from an EMBL/GenBank/DDBJ whole genome shotgun (WGS) entry which is preliminary data.</text>
</comment>
<dbReference type="Pfam" id="PF03129">
    <property type="entry name" value="HGTP_anticodon"/>
    <property type="match status" value="1"/>
</dbReference>
<dbReference type="InterPro" id="IPR002314">
    <property type="entry name" value="aa-tRNA-synt_IIb"/>
</dbReference>
<dbReference type="SUPFAM" id="SSF55681">
    <property type="entry name" value="Class II aaRS and biotin synthetases"/>
    <property type="match status" value="1"/>
</dbReference>
<dbReference type="HAMAP" id="MF_00184">
    <property type="entry name" value="Thr_tRNA_synth"/>
    <property type="match status" value="1"/>
</dbReference>
<feature type="binding site" evidence="13">
    <location>
        <position position="553"/>
    </location>
    <ligand>
        <name>Zn(2+)</name>
        <dbReference type="ChEBI" id="CHEBI:29105"/>
        <note>catalytic</note>
    </ligand>
</feature>
<comment type="caution">
    <text evidence="13">Lacks conserved residue(s) required for the propagation of feature annotation.</text>
</comment>
<dbReference type="PANTHER" id="PTHR11451">
    <property type="entry name" value="THREONINE-TRNA LIGASE"/>
    <property type="match status" value="1"/>
</dbReference>
<evidence type="ECO:0000256" key="5">
    <source>
        <dbReference type="ARBA" id="ARBA00022723"/>
    </source>
</evidence>
<dbReference type="Gene3D" id="3.40.50.800">
    <property type="entry name" value="Anticodon-binding domain"/>
    <property type="match status" value="1"/>
</dbReference>